<keyword evidence="1" id="KW-0812">Transmembrane</keyword>
<reference evidence="4" key="1">
    <citation type="journal article" date="2018" name="Genome Biol.">
        <title>SKESA: strategic k-mer extension for scrupulous assemblies.</title>
        <authorList>
            <person name="Souvorov A."/>
            <person name="Agarwala R."/>
            <person name="Lipman D.J."/>
        </authorList>
    </citation>
    <scope>NUCLEOTIDE SEQUENCE</scope>
    <source>
        <strain evidence="4">Salmonella enterica</strain>
    </source>
</reference>
<accession>A0A5H8JD40</accession>
<evidence type="ECO:0000313" key="3">
    <source>
        <dbReference type="EMBL" id="EBX7089572.1"/>
    </source>
</evidence>
<evidence type="ECO:0000313" key="2">
    <source>
        <dbReference type="EMBL" id="EBU6390264.1"/>
    </source>
</evidence>
<dbReference type="EMBL" id="AAHCRV010000016">
    <property type="protein sequence ID" value="EBU6390264.1"/>
    <property type="molecule type" value="Genomic_DNA"/>
</dbReference>
<reference evidence="3" key="3">
    <citation type="submission" date="2018-07" db="EMBL/GenBank/DDBJ databases">
        <authorList>
            <person name="Ashton P.M."/>
            <person name="Dallman T."/>
            <person name="Nair S."/>
            <person name="De Pinna E."/>
            <person name="Peters T."/>
            <person name="Grant K."/>
        </authorList>
    </citation>
    <scope>NUCLEOTIDE SEQUENCE</scope>
    <source>
        <strain evidence="2">161071</strain>
        <strain evidence="3">307234</strain>
    </source>
</reference>
<evidence type="ECO:0000313" key="4">
    <source>
        <dbReference type="EMBL" id="HAC6989992.1"/>
    </source>
</evidence>
<dbReference type="AlphaFoldDB" id="A0A5H8JD40"/>
<reference evidence="4" key="2">
    <citation type="submission" date="2018-07" db="EMBL/GenBank/DDBJ databases">
        <authorList>
            <consortium name="NCBI Pathogen Detection Project"/>
        </authorList>
    </citation>
    <scope>NUCLEOTIDE SEQUENCE</scope>
    <source>
        <strain evidence="4">Salmonella enterica</strain>
    </source>
</reference>
<keyword evidence="1" id="KW-1133">Transmembrane helix</keyword>
<name>A0A5H8JD40_SALET</name>
<keyword evidence="1" id="KW-0472">Membrane</keyword>
<comment type="caution">
    <text evidence="4">The sequence shown here is derived from an EMBL/GenBank/DDBJ whole genome shotgun (WGS) entry which is preliminary data.</text>
</comment>
<evidence type="ECO:0000256" key="1">
    <source>
        <dbReference type="SAM" id="Phobius"/>
    </source>
</evidence>
<organism evidence="4">
    <name type="scientific">Salmonella enterica subsp. enterica serovar Napoli</name>
    <dbReference type="NCBI Taxonomy" id="1151001"/>
    <lineage>
        <taxon>Bacteria</taxon>
        <taxon>Pseudomonadati</taxon>
        <taxon>Pseudomonadota</taxon>
        <taxon>Gammaproteobacteria</taxon>
        <taxon>Enterobacterales</taxon>
        <taxon>Enterobacteriaceae</taxon>
        <taxon>Salmonella</taxon>
    </lineage>
</organism>
<dbReference type="EMBL" id="AAHMAG010000018">
    <property type="protein sequence ID" value="EBX7089572.1"/>
    <property type="molecule type" value="Genomic_DNA"/>
</dbReference>
<proteinExistence type="predicted"/>
<gene>
    <name evidence="2" type="ORF">DRA33_09100</name>
    <name evidence="3" type="ORF">DS367_09890</name>
    <name evidence="4" type="ORF">G0E06_17705</name>
    <name evidence="5" type="ORF">G9X08_004423</name>
</gene>
<protein>
    <submittedName>
        <fullName evidence="4">Uncharacterized protein</fullName>
    </submittedName>
</protein>
<sequence>MSIINPDKIQLFLWRKYLPWLYRHSAAKGTPYDYYSVFFKDADNNRYILKEVHHNDPDQEGYLLLSSLYKNGDINKKIVDIPEMDAEIIHHRKYYSQPYKSIIAFAIDRALKIVTLKTHISRLKGRVVSEAKSDTETISRDRFNLLRLLVTSYVNQRPSRTSSGFSRDEVIALLYGTLWYKHIKNEAFRRKITLLLESLVISGDLTERQGSYYIQGQAITTLVEYEKEERRVSQQQKMHKNILRFMFVITVSTLLIILVLLGMAGIVDLHAIWQKILQIKPVRFMLKFI</sequence>
<dbReference type="EMBL" id="DAAMKA010000053">
    <property type="protein sequence ID" value="HAC6989992.1"/>
    <property type="molecule type" value="Genomic_DNA"/>
</dbReference>
<feature type="transmembrane region" description="Helical" evidence="1">
    <location>
        <begin position="245"/>
        <end position="267"/>
    </location>
</feature>
<dbReference type="EMBL" id="DAAWBK010000252">
    <property type="protein sequence ID" value="HAF7186860.1"/>
    <property type="molecule type" value="Genomic_DNA"/>
</dbReference>
<evidence type="ECO:0000313" key="5">
    <source>
        <dbReference type="EMBL" id="HAF7186860.1"/>
    </source>
</evidence>